<dbReference type="PANTHER" id="PTHR46814">
    <property type="entry name" value="EGALITARIAN, ISOFORM B"/>
    <property type="match status" value="1"/>
</dbReference>
<evidence type="ECO:0000256" key="1">
    <source>
        <dbReference type="SAM" id="MobiDB-lite"/>
    </source>
</evidence>
<feature type="compositionally biased region" description="Polar residues" evidence="1">
    <location>
        <begin position="784"/>
        <end position="803"/>
    </location>
</feature>
<protein>
    <recommendedName>
        <fullName evidence="2">3'-5' exonuclease domain-containing protein</fullName>
    </recommendedName>
</protein>
<dbReference type="InterPro" id="IPR056589">
    <property type="entry name" value="WH_Egal-1"/>
</dbReference>
<evidence type="ECO:0000313" key="3">
    <source>
        <dbReference type="EnsemblMetazoa" id="XP_050501967.1"/>
    </source>
</evidence>
<proteinExistence type="predicted"/>
<feature type="region of interest" description="Disordered" evidence="1">
    <location>
        <begin position="302"/>
        <end position="396"/>
    </location>
</feature>
<dbReference type="EnsemblMetazoa" id="XM_050646010.1">
    <property type="protein sequence ID" value="XP_050501967.1"/>
    <property type="gene ID" value="LOC114328693"/>
</dbReference>
<dbReference type="SMART" id="SM00474">
    <property type="entry name" value="35EXOc"/>
    <property type="match status" value="1"/>
</dbReference>
<dbReference type="CDD" id="cd06148">
    <property type="entry name" value="Egl_like_exo"/>
    <property type="match status" value="1"/>
</dbReference>
<organism evidence="3 4">
    <name type="scientific">Diabrotica virgifera virgifera</name>
    <name type="common">western corn rootworm</name>
    <dbReference type="NCBI Taxonomy" id="50390"/>
    <lineage>
        <taxon>Eukaryota</taxon>
        <taxon>Metazoa</taxon>
        <taxon>Ecdysozoa</taxon>
        <taxon>Arthropoda</taxon>
        <taxon>Hexapoda</taxon>
        <taxon>Insecta</taxon>
        <taxon>Pterygota</taxon>
        <taxon>Neoptera</taxon>
        <taxon>Endopterygota</taxon>
        <taxon>Coleoptera</taxon>
        <taxon>Polyphaga</taxon>
        <taxon>Cucujiformia</taxon>
        <taxon>Chrysomeloidea</taxon>
        <taxon>Chrysomelidae</taxon>
        <taxon>Galerucinae</taxon>
        <taxon>Diabroticina</taxon>
        <taxon>Diabroticites</taxon>
        <taxon>Diabrotica</taxon>
    </lineage>
</organism>
<evidence type="ECO:0000313" key="4">
    <source>
        <dbReference type="Proteomes" id="UP001652700"/>
    </source>
</evidence>
<feature type="compositionally biased region" description="Acidic residues" evidence="1">
    <location>
        <begin position="768"/>
        <end position="777"/>
    </location>
</feature>
<dbReference type="Gene3D" id="3.30.420.10">
    <property type="entry name" value="Ribonuclease H-like superfamily/Ribonuclease H"/>
    <property type="match status" value="1"/>
</dbReference>
<dbReference type="SUPFAM" id="SSF53098">
    <property type="entry name" value="Ribonuclease H-like"/>
    <property type="match status" value="1"/>
</dbReference>
<dbReference type="Pfam" id="PF01612">
    <property type="entry name" value="DNA_pol_A_exo1"/>
    <property type="match status" value="1"/>
</dbReference>
<feature type="domain" description="3'-5' exonuclease" evidence="2">
    <location>
        <begin position="465"/>
        <end position="670"/>
    </location>
</feature>
<dbReference type="PANTHER" id="PTHR46814:SF1">
    <property type="entry name" value="EGALITARIAN, ISOFORM B"/>
    <property type="match status" value="1"/>
</dbReference>
<dbReference type="Proteomes" id="UP001652700">
    <property type="component" value="Unplaced"/>
</dbReference>
<feature type="compositionally biased region" description="Low complexity" evidence="1">
    <location>
        <begin position="353"/>
        <end position="365"/>
    </location>
</feature>
<dbReference type="GeneID" id="114328693"/>
<dbReference type="InterPro" id="IPR002562">
    <property type="entry name" value="3'-5'_exonuclease_dom"/>
</dbReference>
<evidence type="ECO:0000259" key="2">
    <source>
        <dbReference type="SMART" id="SM00474"/>
    </source>
</evidence>
<dbReference type="InterPro" id="IPR036397">
    <property type="entry name" value="RNaseH_sf"/>
</dbReference>
<dbReference type="RefSeq" id="XP_050501967.1">
    <property type="nucleotide sequence ID" value="XM_050646010.1"/>
</dbReference>
<feature type="region of interest" description="Disordered" evidence="1">
    <location>
        <begin position="755"/>
        <end position="803"/>
    </location>
</feature>
<name>A0ABM5JVK3_DIAVI</name>
<accession>A0ABM5JVK3</accession>
<reference evidence="3" key="1">
    <citation type="submission" date="2025-05" db="UniProtKB">
        <authorList>
            <consortium name="EnsemblMetazoa"/>
        </authorList>
    </citation>
    <scope>IDENTIFICATION</scope>
</reference>
<keyword evidence="4" id="KW-1185">Reference proteome</keyword>
<sequence length="906" mass="103239">MEAMQYEMARNMTLLFFFERLLDKGEPRTLHDLSCQFGSKGFTKEMRQIAGGSQSGLKKFLTQYPSLFCMDGDYVTVNTFQTCSSRDSPGKDYTTQAVEYFSEKLAQYGEGTEVPIRSLLGHRSQASPEVRHVSGQHFHEFREFLMKHPETFNVDDEKESVILANFESVKSHCPPELHFQPDVQIDPQETQALLDFLAQCIVVKGPILVEQLFQIVSCNLPESMWTNLFNTPTQLTSFLRLFSDSFHIQSNLVTLIQPPKISQKHMSAQVTLMKEYKKSNEELKNAKNLSIDVGNNIMEKVEKTEKVERREKSSPSPPVEKPAQLSPRSLSDRLKHPKIQAKSMSPEPPVSPVQPVQPVQPTVSQTDDRSRVNFRLGTPVRQNSQSSQNSQDSQDERIISQQPNATFQKPPVKPNSTYNQSLKQRINNLVLKTLQENTGREQRQGMMNQHITHTDSWKTKLFQNTRVICTPRECKLVIDDIISKAERTRPNSSWPFTPENVVVAFDCEGINLGVKGQLTLMQIATMSGFCYVFDLISCPEMIEYGLRRLLESATVIKVVHDCRNDSVNLFNQYNITMRMVFDTQAAHAILTYQDTKRPVYKAKSIALNALCECYGAPINPMKDQLKSIYRRDQKYWSRRPLSREMVMYASADVLSLTNEKIYYHMSKTIKEENRGLMLELCEEQIQMHIYPDGVKIKKRQRKTETEVAELRLKLAQATKSVVLSNREVRLLRYIELTDDEKEKLKSSAKVAKKLEKLESLGQDRDGDSSDEDGDNDQDYPSLDSDLTSPRNSEPTSLTESMQMVDSILSDGKLDRFDKIEKLVTTLSNAAILQNDTESEKCTCSCHCKLNNGYKQERVVSPTNSYVSSVTDNEPGIVKENHSNIGTQTLSTGDIVVTKIFFNETTE</sequence>
<dbReference type="InterPro" id="IPR012337">
    <property type="entry name" value="RNaseH-like_sf"/>
</dbReference>
<dbReference type="Pfam" id="PF23713">
    <property type="entry name" value="WHD_Egal"/>
    <property type="match status" value="3"/>
</dbReference>
<feature type="compositionally biased region" description="Basic and acidic residues" evidence="1">
    <location>
        <begin position="755"/>
        <end position="767"/>
    </location>
</feature>
<feature type="compositionally biased region" description="Low complexity" evidence="1">
    <location>
        <begin position="382"/>
        <end position="392"/>
    </location>
</feature>
<feature type="compositionally biased region" description="Basic and acidic residues" evidence="1">
    <location>
        <begin position="302"/>
        <end position="313"/>
    </location>
</feature>